<sequence>MVKKDREAFKEYAQRWREVATQVQPLLFGKEMVTMFIEILQSPFYDKMIGNMSPGCYLGKGGNEGQKWKDLSYGEQKESGQNKHNNILTRGISLQFLPEIPTLIYAQPTYSNSLPTILPTQNNQPTPPTTSSILSKIPK</sequence>
<proteinExistence type="predicted"/>
<dbReference type="OrthoDB" id="1750196at2759"/>
<feature type="region of interest" description="Disordered" evidence="1">
    <location>
        <begin position="116"/>
        <end position="139"/>
    </location>
</feature>
<dbReference type="EMBL" id="QJKJ01005808">
    <property type="protein sequence ID" value="RDX88919.1"/>
    <property type="molecule type" value="Genomic_DNA"/>
</dbReference>
<evidence type="ECO:0008006" key="4">
    <source>
        <dbReference type="Google" id="ProtNLM"/>
    </source>
</evidence>
<reference evidence="2" key="1">
    <citation type="submission" date="2018-05" db="EMBL/GenBank/DDBJ databases">
        <title>Draft genome of Mucuna pruriens seed.</title>
        <authorList>
            <person name="Nnadi N.E."/>
            <person name="Vos R."/>
            <person name="Hasami M.H."/>
            <person name="Devisetty U.K."/>
            <person name="Aguiy J.C."/>
        </authorList>
    </citation>
    <scope>NUCLEOTIDE SEQUENCE [LARGE SCALE GENOMIC DNA]</scope>
    <source>
        <strain evidence="2">JCA_2017</strain>
    </source>
</reference>
<evidence type="ECO:0000313" key="2">
    <source>
        <dbReference type="EMBL" id="RDX88919.1"/>
    </source>
</evidence>
<protein>
    <recommendedName>
        <fullName evidence="4">Retrotransposon gag domain-containing protein</fullName>
    </recommendedName>
</protein>
<comment type="caution">
    <text evidence="2">The sequence shown here is derived from an EMBL/GenBank/DDBJ whole genome shotgun (WGS) entry which is preliminary data.</text>
</comment>
<evidence type="ECO:0000256" key="1">
    <source>
        <dbReference type="SAM" id="MobiDB-lite"/>
    </source>
</evidence>
<name>A0A371GEA9_MUCPR</name>
<organism evidence="2 3">
    <name type="scientific">Mucuna pruriens</name>
    <name type="common">Velvet bean</name>
    <name type="synonym">Dolichos pruriens</name>
    <dbReference type="NCBI Taxonomy" id="157652"/>
    <lineage>
        <taxon>Eukaryota</taxon>
        <taxon>Viridiplantae</taxon>
        <taxon>Streptophyta</taxon>
        <taxon>Embryophyta</taxon>
        <taxon>Tracheophyta</taxon>
        <taxon>Spermatophyta</taxon>
        <taxon>Magnoliopsida</taxon>
        <taxon>eudicotyledons</taxon>
        <taxon>Gunneridae</taxon>
        <taxon>Pentapetalae</taxon>
        <taxon>rosids</taxon>
        <taxon>fabids</taxon>
        <taxon>Fabales</taxon>
        <taxon>Fabaceae</taxon>
        <taxon>Papilionoideae</taxon>
        <taxon>50 kb inversion clade</taxon>
        <taxon>NPAAA clade</taxon>
        <taxon>indigoferoid/millettioid clade</taxon>
        <taxon>Phaseoleae</taxon>
        <taxon>Mucuna</taxon>
    </lineage>
</organism>
<evidence type="ECO:0000313" key="3">
    <source>
        <dbReference type="Proteomes" id="UP000257109"/>
    </source>
</evidence>
<dbReference type="Proteomes" id="UP000257109">
    <property type="component" value="Unassembled WGS sequence"/>
</dbReference>
<accession>A0A371GEA9</accession>
<keyword evidence="3" id="KW-1185">Reference proteome</keyword>
<gene>
    <name evidence="2" type="ORF">CR513_29421</name>
</gene>
<dbReference type="AlphaFoldDB" id="A0A371GEA9"/>
<feature type="compositionally biased region" description="Low complexity" evidence="1">
    <location>
        <begin position="116"/>
        <end position="133"/>
    </location>
</feature>
<feature type="non-terminal residue" evidence="2">
    <location>
        <position position="1"/>
    </location>
</feature>